<dbReference type="Pfam" id="PF23559">
    <property type="entry name" value="WHD_DRP"/>
    <property type="match status" value="1"/>
</dbReference>
<dbReference type="PANTHER" id="PTHR19338:SF66">
    <property type="entry name" value="NB-ARC DOMAIN-CONTAINING PROTEIN"/>
    <property type="match status" value="1"/>
</dbReference>
<protein>
    <submittedName>
        <fullName evidence="8">Uncharacterized protein</fullName>
    </submittedName>
</protein>
<keyword evidence="1" id="KW-0677">Repeat</keyword>
<dbReference type="Proteomes" id="UP000655225">
    <property type="component" value="Unassembled WGS sequence"/>
</dbReference>
<comment type="caution">
    <text evidence="8">The sequence shown here is derived from an EMBL/GenBank/DDBJ whole genome shotgun (WGS) entry which is preliminary data.</text>
</comment>
<keyword evidence="3" id="KW-0611">Plant defense</keyword>
<dbReference type="InterPro" id="IPR002182">
    <property type="entry name" value="NB-ARC"/>
</dbReference>
<dbReference type="InterPro" id="IPR038005">
    <property type="entry name" value="RX-like_CC"/>
</dbReference>
<dbReference type="SUPFAM" id="SSF52540">
    <property type="entry name" value="P-loop containing nucleoside triphosphate hydrolases"/>
    <property type="match status" value="1"/>
</dbReference>
<dbReference type="Gene3D" id="1.20.5.4130">
    <property type="match status" value="1"/>
</dbReference>
<dbReference type="InterPro" id="IPR058922">
    <property type="entry name" value="WHD_DRP"/>
</dbReference>
<dbReference type="GO" id="GO:0043531">
    <property type="term" value="F:ADP binding"/>
    <property type="evidence" value="ECO:0007669"/>
    <property type="project" value="InterPro"/>
</dbReference>
<evidence type="ECO:0000256" key="1">
    <source>
        <dbReference type="ARBA" id="ARBA00022737"/>
    </source>
</evidence>
<dbReference type="OrthoDB" id="646178at2759"/>
<dbReference type="GO" id="GO:0051707">
    <property type="term" value="P:response to other organism"/>
    <property type="evidence" value="ECO:0007669"/>
    <property type="project" value="UniProtKB-ARBA"/>
</dbReference>
<evidence type="ECO:0000259" key="4">
    <source>
        <dbReference type="Pfam" id="PF00931"/>
    </source>
</evidence>
<organism evidence="8 9">
    <name type="scientific">Tetracentron sinense</name>
    <name type="common">Spur-leaf</name>
    <dbReference type="NCBI Taxonomy" id="13715"/>
    <lineage>
        <taxon>Eukaryota</taxon>
        <taxon>Viridiplantae</taxon>
        <taxon>Streptophyta</taxon>
        <taxon>Embryophyta</taxon>
        <taxon>Tracheophyta</taxon>
        <taxon>Spermatophyta</taxon>
        <taxon>Magnoliopsida</taxon>
        <taxon>Trochodendrales</taxon>
        <taxon>Trochodendraceae</taxon>
        <taxon>Tetracentron</taxon>
    </lineage>
</organism>
<dbReference type="Pfam" id="PF00931">
    <property type="entry name" value="NB-ARC"/>
    <property type="match status" value="1"/>
</dbReference>
<evidence type="ECO:0000259" key="5">
    <source>
        <dbReference type="Pfam" id="PF18052"/>
    </source>
</evidence>
<evidence type="ECO:0000259" key="7">
    <source>
        <dbReference type="Pfam" id="PF23598"/>
    </source>
</evidence>
<evidence type="ECO:0000313" key="9">
    <source>
        <dbReference type="Proteomes" id="UP000655225"/>
    </source>
</evidence>
<dbReference type="Pfam" id="PF23598">
    <property type="entry name" value="LRR_14"/>
    <property type="match status" value="1"/>
</dbReference>
<evidence type="ECO:0000256" key="2">
    <source>
        <dbReference type="ARBA" id="ARBA00022741"/>
    </source>
</evidence>
<dbReference type="InterPro" id="IPR041118">
    <property type="entry name" value="Rx_N"/>
</dbReference>
<dbReference type="EMBL" id="JABCRI010000024">
    <property type="protein sequence ID" value="KAF8377861.1"/>
    <property type="molecule type" value="Genomic_DNA"/>
</dbReference>
<dbReference type="PANTHER" id="PTHR19338">
    <property type="entry name" value="TRANSLOCASE OF INNER MITOCHONDRIAL MEMBRANE 13 HOMOLOG"/>
    <property type="match status" value="1"/>
</dbReference>
<dbReference type="Gene3D" id="3.40.50.300">
    <property type="entry name" value="P-loop containing nucleotide triphosphate hydrolases"/>
    <property type="match status" value="1"/>
</dbReference>
<proteinExistence type="predicted"/>
<keyword evidence="9" id="KW-1185">Reference proteome</keyword>
<gene>
    <name evidence="8" type="ORF">HHK36_031248</name>
</gene>
<dbReference type="FunFam" id="3.40.50.300:FF:001091">
    <property type="entry name" value="Probable disease resistance protein At1g61300"/>
    <property type="match status" value="1"/>
</dbReference>
<dbReference type="PRINTS" id="PR00364">
    <property type="entry name" value="DISEASERSIST"/>
</dbReference>
<dbReference type="Pfam" id="PF18052">
    <property type="entry name" value="Rx_N"/>
    <property type="match status" value="1"/>
</dbReference>
<name>A0A835D1I7_TETSI</name>
<dbReference type="OMA" id="INNWITE"/>
<feature type="domain" description="Disease resistance protein winged helix" evidence="6">
    <location>
        <begin position="349"/>
        <end position="397"/>
    </location>
</feature>
<feature type="domain" description="Disease resistance R13L4/SHOC-2-like LRR" evidence="7">
    <location>
        <begin position="455"/>
        <end position="574"/>
    </location>
</feature>
<feature type="domain" description="NB-ARC" evidence="4">
    <location>
        <begin position="166"/>
        <end position="328"/>
    </location>
</feature>
<evidence type="ECO:0000313" key="8">
    <source>
        <dbReference type="EMBL" id="KAF8377861.1"/>
    </source>
</evidence>
<dbReference type="InterPro" id="IPR032675">
    <property type="entry name" value="LRR_dom_sf"/>
</dbReference>
<accession>A0A835D1I7</accession>
<evidence type="ECO:0000259" key="6">
    <source>
        <dbReference type="Pfam" id="PF23559"/>
    </source>
</evidence>
<feature type="domain" description="Disease resistance N-terminal" evidence="5">
    <location>
        <begin position="5"/>
        <end position="90"/>
    </location>
</feature>
<dbReference type="GO" id="GO:0006952">
    <property type="term" value="P:defense response"/>
    <property type="evidence" value="ECO:0007669"/>
    <property type="project" value="UniProtKB-KW"/>
</dbReference>
<dbReference type="CDD" id="cd14798">
    <property type="entry name" value="RX-CC_like"/>
    <property type="match status" value="1"/>
</dbReference>
<sequence>MAESVVSFVVEKLGGLLIQEAISLHRVQGQIQWLQTELKLMQCFLRDADAKQEDDVLVKNWVAEIRDVAYYAEDVVDTFILEVASRRRRGVLQRYAYIFKPIDLHKVGNDIEVIRTRIQDISNRRGTYGIRNISEIGEGTSSTNERLRQLRHSYPHTEELHIIGLQKDAEALVEQLMKEDGRFHVVSIVGMGGLGKTTLTKKFYNHSLVKSYFESCAWIYISQQCRVRAVLQAILKKVSSSAEDEREMIKEMTEEELVEKLIKILEEKRYLVVLDDIWSTVVWDMLKPAFPNGKIGSKLMLTTCNKEVFLHADAQSIIHEPRLLTKERVGCYFARKHSLKMVVAALLQHGYGEETLEDIAKEFLVELIHRCTVQVDKMGSDGRAKTCRLHDLMRDLCISKGREENFLEIFRGHGNLEVGESSSAAVTTAKSRRLDCLRSLSLGFQYMIGPTEHLKSFSRCHYLSKLSLSGELVELHDRHCFHEVLPPNLTKLTLEHSRLEQDQMPSLEKLPNLRILRLQSNSYVGTEMVCSAKSFPQLESLQLQNLPKLEEKMLEVGAMPSLRHLEIQGCASLRMLPEGLRFVTTLLELEITRMPREFKRRLVEEGEDWDAVKHIPTITIN</sequence>
<dbReference type="InterPro" id="IPR055414">
    <property type="entry name" value="LRR_R13L4/SHOC2-like"/>
</dbReference>
<dbReference type="InterPro" id="IPR027417">
    <property type="entry name" value="P-loop_NTPase"/>
</dbReference>
<evidence type="ECO:0000256" key="3">
    <source>
        <dbReference type="ARBA" id="ARBA00022821"/>
    </source>
</evidence>
<dbReference type="AlphaFoldDB" id="A0A835D1I7"/>
<reference evidence="8 9" key="1">
    <citation type="submission" date="2020-04" db="EMBL/GenBank/DDBJ databases">
        <title>Plant Genome Project.</title>
        <authorList>
            <person name="Zhang R.-G."/>
        </authorList>
    </citation>
    <scope>NUCLEOTIDE SEQUENCE [LARGE SCALE GENOMIC DNA]</scope>
    <source>
        <strain evidence="8">YNK0</strain>
        <tissue evidence="8">Leaf</tissue>
    </source>
</reference>
<dbReference type="SUPFAM" id="SSF52058">
    <property type="entry name" value="L domain-like"/>
    <property type="match status" value="1"/>
</dbReference>
<keyword evidence="2" id="KW-0547">Nucleotide-binding</keyword>
<dbReference type="Gene3D" id="3.80.10.10">
    <property type="entry name" value="Ribonuclease Inhibitor"/>
    <property type="match status" value="1"/>
</dbReference>